<dbReference type="EMBL" id="BRVS01000007">
    <property type="protein sequence ID" value="GLB67421.1"/>
    <property type="molecule type" value="Genomic_DNA"/>
</dbReference>
<evidence type="ECO:0000313" key="1">
    <source>
        <dbReference type="EMBL" id="GLB67421.1"/>
    </source>
</evidence>
<protein>
    <recommendedName>
        <fullName evidence="3">Secreted protein</fullName>
    </recommendedName>
</protein>
<proteinExistence type="predicted"/>
<gene>
    <name evidence="1" type="ORF">AHIS1636_18610</name>
</gene>
<evidence type="ECO:0008006" key="3">
    <source>
        <dbReference type="Google" id="ProtNLM"/>
    </source>
</evidence>
<keyword evidence="2" id="KW-1185">Reference proteome</keyword>
<comment type="caution">
    <text evidence="1">The sequence shown here is derived from an EMBL/GenBank/DDBJ whole genome shotgun (WGS) entry which is preliminary data.</text>
</comment>
<name>A0ABQ5MTV2_9MICC</name>
<dbReference type="RefSeq" id="WP_264795550.1">
    <property type="nucleotide sequence ID" value="NZ_BRVS01000007.1"/>
</dbReference>
<reference evidence="1 2" key="1">
    <citation type="journal article" date="2023" name="Int. J. Syst. Evol. Microbiol.">
        <title>Arthrobacter mangrovi sp. nov., an actinobacterium isolated from the rhizosphere of a mangrove.</title>
        <authorList>
            <person name="Hamada M."/>
            <person name="Saitou S."/>
            <person name="Enomoto N."/>
            <person name="Nanri K."/>
            <person name="Hidaka K."/>
            <person name="Miura T."/>
            <person name="Tamura T."/>
        </authorList>
    </citation>
    <scope>NUCLEOTIDE SEQUENCE [LARGE SCALE GENOMIC DNA]</scope>
    <source>
        <strain evidence="1 2">NBRC 112813</strain>
    </source>
</reference>
<evidence type="ECO:0000313" key="2">
    <source>
        <dbReference type="Proteomes" id="UP001209654"/>
    </source>
</evidence>
<accession>A0ABQ5MTV2</accession>
<sequence>MKRLIWMGAGIAIGVLAMRKLNSAKQAIGPEGLNRAVAGVADSIADFANALREGMTEREADLRVALGIDSADDVRTR</sequence>
<dbReference type="Proteomes" id="UP001209654">
    <property type="component" value="Unassembled WGS sequence"/>
</dbReference>
<organism evidence="1 2">
    <name type="scientific">Arthrobacter mangrovi</name>
    <dbReference type="NCBI Taxonomy" id="2966350"/>
    <lineage>
        <taxon>Bacteria</taxon>
        <taxon>Bacillati</taxon>
        <taxon>Actinomycetota</taxon>
        <taxon>Actinomycetes</taxon>
        <taxon>Micrococcales</taxon>
        <taxon>Micrococcaceae</taxon>
        <taxon>Arthrobacter</taxon>
    </lineage>
</organism>